<reference evidence="8" key="1">
    <citation type="submission" date="2022-06" db="EMBL/GenBank/DDBJ databases">
        <authorList>
            <person name="Berger JAMES D."/>
            <person name="Berger JAMES D."/>
        </authorList>
    </citation>
    <scope>NUCLEOTIDE SEQUENCE [LARGE SCALE GENOMIC DNA]</scope>
</reference>
<keyword evidence="3" id="KW-0963">Cytoplasm</keyword>
<name>A0AA85GFU1_9TREM</name>
<dbReference type="GO" id="GO:0005881">
    <property type="term" value="C:cytoplasmic microtubule"/>
    <property type="evidence" value="ECO:0007669"/>
    <property type="project" value="TreeGrafter"/>
</dbReference>
<feature type="domain" description="Enkurin" evidence="7">
    <location>
        <begin position="380"/>
        <end position="472"/>
    </location>
</feature>
<sequence>MSILDLHFDNETRYRNSVNAKTYLNMTSILSHHPVFVNNYTNMCKPNLINHNLKSTDETNFKCTNGPTYNIDLLQWQTNTPSNSLDRLRLRSNRRKDYIRENIRHLRQLEDSMAFKKRVAEQCGTSVVSTDRTKNKFITYHNAQTRRSQSNENVISSETRFNTSNQSLTKTAPIQHNKHNHPIIQNKCNTDLNKIDNDQYVQSNNLTISTQTNDDDSYMDEFKQQPITPRKSNSNNVTSKTIQHPILTPIQTNKKTEYLRAHSNHVDNDVDLKYLSNIPITSIQKQLNSAKLSVPKAESAKNVEFIRRDINFVRANAHMATAPSVKGTGIRRIASMNSLSSNNKTHLTDSNISKSQISHTSRMWPERRLKSGDIPPYLIKMKQKEKERIQKELENRPDPDQPPGHQRMPEQERLKTLELLNKAHTQLSEEFSHLPVRMDTLRIRSRRAEIESRLSELEQAIEIFSKPKVFIKPD</sequence>
<feature type="region of interest" description="Disordered" evidence="6">
    <location>
        <begin position="341"/>
        <end position="362"/>
    </location>
</feature>
<dbReference type="InterPro" id="IPR027012">
    <property type="entry name" value="Enkurin_dom"/>
</dbReference>
<accession>A0AA85GFU1</accession>
<reference evidence="9" key="2">
    <citation type="submission" date="2023-11" db="UniProtKB">
        <authorList>
            <consortium name="WormBaseParasite"/>
        </authorList>
    </citation>
    <scope>IDENTIFICATION</scope>
</reference>
<keyword evidence="4" id="KW-0206">Cytoskeleton</keyword>
<keyword evidence="5" id="KW-0966">Cell projection</keyword>
<evidence type="ECO:0000256" key="3">
    <source>
        <dbReference type="ARBA" id="ARBA00022490"/>
    </source>
</evidence>
<proteinExistence type="predicted"/>
<protein>
    <recommendedName>
        <fullName evidence="7">Enkurin domain-containing protein</fullName>
    </recommendedName>
</protein>
<dbReference type="PROSITE" id="PS51665">
    <property type="entry name" value="ENKURIN"/>
    <property type="match status" value="1"/>
</dbReference>
<evidence type="ECO:0000256" key="5">
    <source>
        <dbReference type="ARBA" id="ARBA00023273"/>
    </source>
</evidence>
<evidence type="ECO:0000313" key="8">
    <source>
        <dbReference type="Proteomes" id="UP000050792"/>
    </source>
</evidence>
<evidence type="ECO:0000256" key="4">
    <source>
        <dbReference type="ARBA" id="ARBA00023212"/>
    </source>
</evidence>
<evidence type="ECO:0000256" key="6">
    <source>
        <dbReference type="SAM" id="MobiDB-lite"/>
    </source>
</evidence>
<dbReference type="AlphaFoldDB" id="A0AA85GFU1"/>
<feature type="compositionally biased region" description="Polar residues" evidence="6">
    <location>
        <begin position="341"/>
        <end position="361"/>
    </location>
</feature>
<dbReference type="PANTHER" id="PTHR21490:SF2">
    <property type="entry name" value="ENKURIN DOMAIN-CONTAINING PROTEIN 1"/>
    <property type="match status" value="1"/>
</dbReference>
<organism evidence="8 9">
    <name type="scientific">Schistosoma rodhaini</name>
    <dbReference type="NCBI Taxonomy" id="6188"/>
    <lineage>
        <taxon>Eukaryota</taxon>
        <taxon>Metazoa</taxon>
        <taxon>Spiralia</taxon>
        <taxon>Lophotrochozoa</taxon>
        <taxon>Platyhelminthes</taxon>
        <taxon>Trematoda</taxon>
        <taxon>Digenea</taxon>
        <taxon>Strigeidida</taxon>
        <taxon>Schistosomatoidea</taxon>
        <taxon>Schistosomatidae</taxon>
        <taxon>Schistosoma</taxon>
    </lineage>
</organism>
<dbReference type="PANTHER" id="PTHR21490">
    <property type="entry name" value="ENKURIN-RELATED"/>
    <property type="match status" value="1"/>
</dbReference>
<comment type="subcellular location">
    <subcellularLocation>
        <location evidence="1">Cell projection</location>
        <location evidence="1">Cilium</location>
    </subcellularLocation>
    <subcellularLocation>
        <location evidence="2">Cytoplasm</location>
        <location evidence="2">Cytoskeleton</location>
    </subcellularLocation>
</comment>
<keyword evidence="8" id="KW-1185">Reference proteome</keyword>
<dbReference type="Proteomes" id="UP000050792">
    <property type="component" value="Unassembled WGS sequence"/>
</dbReference>
<dbReference type="WBParaSite" id="SRDH1_92400.1">
    <property type="protein sequence ID" value="SRDH1_92400.1"/>
    <property type="gene ID" value="SRDH1_92400"/>
</dbReference>
<dbReference type="InterPro" id="IPR052102">
    <property type="entry name" value="Enkurin_domain-protein"/>
</dbReference>
<dbReference type="GO" id="GO:0005929">
    <property type="term" value="C:cilium"/>
    <property type="evidence" value="ECO:0007669"/>
    <property type="project" value="UniProtKB-SubCell"/>
</dbReference>
<evidence type="ECO:0000256" key="1">
    <source>
        <dbReference type="ARBA" id="ARBA00004138"/>
    </source>
</evidence>
<evidence type="ECO:0000256" key="2">
    <source>
        <dbReference type="ARBA" id="ARBA00004245"/>
    </source>
</evidence>
<evidence type="ECO:0000313" key="9">
    <source>
        <dbReference type="WBParaSite" id="SRDH1_92400.1"/>
    </source>
</evidence>
<dbReference type="Pfam" id="PF13864">
    <property type="entry name" value="Enkurin"/>
    <property type="match status" value="1"/>
</dbReference>
<evidence type="ECO:0000259" key="7">
    <source>
        <dbReference type="PROSITE" id="PS51665"/>
    </source>
</evidence>